<evidence type="ECO:0000313" key="1">
    <source>
        <dbReference type="EMBL" id="KAK4185254.1"/>
    </source>
</evidence>
<dbReference type="AlphaFoldDB" id="A0AAN6WNE3"/>
<reference evidence="1" key="2">
    <citation type="submission" date="2023-05" db="EMBL/GenBank/DDBJ databases">
        <authorList>
            <consortium name="Lawrence Berkeley National Laboratory"/>
            <person name="Steindorff A."/>
            <person name="Hensen N."/>
            <person name="Bonometti L."/>
            <person name="Westerberg I."/>
            <person name="Brannstrom I.O."/>
            <person name="Guillou S."/>
            <person name="Cros-Aarteil S."/>
            <person name="Calhoun S."/>
            <person name="Haridas S."/>
            <person name="Kuo A."/>
            <person name="Mondo S."/>
            <person name="Pangilinan J."/>
            <person name="Riley R."/>
            <person name="Labutti K."/>
            <person name="Andreopoulos B."/>
            <person name="Lipzen A."/>
            <person name="Chen C."/>
            <person name="Yanf M."/>
            <person name="Daum C."/>
            <person name="Ng V."/>
            <person name="Clum A."/>
            <person name="Ohm R."/>
            <person name="Martin F."/>
            <person name="Silar P."/>
            <person name="Natvig D."/>
            <person name="Lalanne C."/>
            <person name="Gautier V."/>
            <person name="Ament-Velasquez S.L."/>
            <person name="Kruys A."/>
            <person name="Hutchinson M.I."/>
            <person name="Powell A.J."/>
            <person name="Barry K."/>
            <person name="Miller A.N."/>
            <person name="Grigoriev I.V."/>
            <person name="Debuchy R."/>
            <person name="Gladieux P."/>
            <person name="Thoren M.H."/>
            <person name="Johannesson H."/>
        </authorList>
    </citation>
    <scope>NUCLEOTIDE SEQUENCE</scope>
    <source>
        <strain evidence="1">PSN309</strain>
    </source>
</reference>
<gene>
    <name evidence="1" type="ORF">QBC35DRAFT_504095</name>
</gene>
<reference evidence="1" key="1">
    <citation type="journal article" date="2023" name="Mol. Phylogenet. Evol.">
        <title>Genome-scale phylogeny and comparative genomics of the fungal order Sordariales.</title>
        <authorList>
            <person name="Hensen N."/>
            <person name="Bonometti L."/>
            <person name="Westerberg I."/>
            <person name="Brannstrom I.O."/>
            <person name="Guillou S."/>
            <person name="Cros-Aarteil S."/>
            <person name="Calhoun S."/>
            <person name="Haridas S."/>
            <person name="Kuo A."/>
            <person name="Mondo S."/>
            <person name="Pangilinan J."/>
            <person name="Riley R."/>
            <person name="LaButti K."/>
            <person name="Andreopoulos B."/>
            <person name="Lipzen A."/>
            <person name="Chen C."/>
            <person name="Yan M."/>
            <person name="Daum C."/>
            <person name="Ng V."/>
            <person name="Clum A."/>
            <person name="Steindorff A."/>
            <person name="Ohm R.A."/>
            <person name="Martin F."/>
            <person name="Silar P."/>
            <person name="Natvig D.O."/>
            <person name="Lalanne C."/>
            <person name="Gautier V."/>
            <person name="Ament-Velasquez S.L."/>
            <person name="Kruys A."/>
            <person name="Hutchinson M.I."/>
            <person name="Powell A.J."/>
            <person name="Barry K."/>
            <person name="Miller A.N."/>
            <person name="Grigoriev I.V."/>
            <person name="Debuchy R."/>
            <person name="Gladieux P."/>
            <person name="Hiltunen Thoren M."/>
            <person name="Johannesson H."/>
        </authorList>
    </citation>
    <scope>NUCLEOTIDE SEQUENCE</scope>
    <source>
        <strain evidence="1">PSN309</strain>
    </source>
</reference>
<feature type="non-terminal residue" evidence="1">
    <location>
        <position position="175"/>
    </location>
</feature>
<dbReference type="Proteomes" id="UP001302126">
    <property type="component" value="Unassembled WGS sequence"/>
</dbReference>
<comment type="caution">
    <text evidence="1">The sequence shown here is derived from an EMBL/GenBank/DDBJ whole genome shotgun (WGS) entry which is preliminary data.</text>
</comment>
<keyword evidence="2" id="KW-1185">Reference proteome</keyword>
<evidence type="ECO:0000313" key="2">
    <source>
        <dbReference type="Proteomes" id="UP001302126"/>
    </source>
</evidence>
<name>A0AAN6WNE3_9PEZI</name>
<dbReference type="EMBL" id="MU864456">
    <property type="protein sequence ID" value="KAK4185254.1"/>
    <property type="molecule type" value="Genomic_DNA"/>
</dbReference>
<protein>
    <submittedName>
        <fullName evidence="1">Uncharacterized protein</fullName>
    </submittedName>
</protein>
<accession>A0AAN6WNE3</accession>
<proteinExistence type="predicted"/>
<organism evidence="1 2">
    <name type="scientific">Podospora australis</name>
    <dbReference type="NCBI Taxonomy" id="1536484"/>
    <lineage>
        <taxon>Eukaryota</taxon>
        <taxon>Fungi</taxon>
        <taxon>Dikarya</taxon>
        <taxon>Ascomycota</taxon>
        <taxon>Pezizomycotina</taxon>
        <taxon>Sordariomycetes</taxon>
        <taxon>Sordariomycetidae</taxon>
        <taxon>Sordariales</taxon>
        <taxon>Podosporaceae</taxon>
        <taxon>Podospora</taxon>
    </lineage>
</organism>
<sequence length="175" mass="19979">MLYNSRGRGCPSARAPVIFDFVPSREKDNGIHLQSQNLLRALRSVTSPLTDAKETGCFLPAPCGVLFYHLDEMGAEIEKMNDPEAKLDFQAVEWAAMKLKSVWDSARAEIAESPNVVRYENMWRLFKPGDLVVHTDDFDSEWLLVLTEVKYNFTQASKFPPGPGMPFYDQDRHFF</sequence>